<dbReference type="InterPro" id="IPR018490">
    <property type="entry name" value="cNMP-bd_dom_sf"/>
</dbReference>
<dbReference type="SUPFAM" id="SSF51206">
    <property type="entry name" value="cAMP-binding domain-like"/>
    <property type="match status" value="1"/>
</dbReference>
<reference evidence="1 2" key="1">
    <citation type="submission" date="2015-11" db="EMBL/GenBank/DDBJ databases">
        <title>Expanding the genomic diversity of Burkholderia species for the development of highly accurate diagnostics.</title>
        <authorList>
            <person name="Sahl J."/>
            <person name="Keim P."/>
            <person name="Wagner D."/>
        </authorList>
    </citation>
    <scope>NUCLEOTIDE SEQUENCE [LARGE SCALE GENOMIC DNA]</scope>
    <source>
        <strain evidence="1 2">MSMB793WGS</strain>
    </source>
</reference>
<protein>
    <submittedName>
        <fullName evidence="1">Uncharacterized protein</fullName>
    </submittedName>
</protein>
<sequence length="176" mass="19247">MPVVLVAAQRLTLSTLPIYRTSIVAVAFAGILRRASPTTPSHRLRRPSLVERVGQTARSPLRAIRNGATALLRDDILWSANFRLAALPDEERAWLAPHLRSIQLPLGRNCVNGFDDGDAVYFPITAVISVTLLTEDGRPAEMAVVGRDGLIGRSLWPSIAMVPVRMVVQHEGQAVR</sequence>
<proteinExistence type="predicted"/>
<accession>A0A108EPI0</accession>
<evidence type="ECO:0000313" key="2">
    <source>
        <dbReference type="Proteomes" id="UP000068016"/>
    </source>
</evidence>
<organism evidence="1 2">
    <name type="scientific">Burkholderia territorii</name>
    <dbReference type="NCBI Taxonomy" id="1503055"/>
    <lineage>
        <taxon>Bacteria</taxon>
        <taxon>Pseudomonadati</taxon>
        <taxon>Pseudomonadota</taxon>
        <taxon>Betaproteobacteria</taxon>
        <taxon>Burkholderiales</taxon>
        <taxon>Burkholderiaceae</taxon>
        <taxon>Burkholderia</taxon>
        <taxon>Burkholderia cepacia complex</taxon>
    </lineage>
</organism>
<gene>
    <name evidence="1" type="ORF">WT83_16675</name>
</gene>
<evidence type="ECO:0000313" key="1">
    <source>
        <dbReference type="EMBL" id="KWN14720.1"/>
    </source>
</evidence>
<name>A0A108EPI0_9BURK</name>
<dbReference type="Proteomes" id="UP000068016">
    <property type="component" value="Unassembled WGS sequence"/>
</dbReference>
<dbReference type="AlphaFoldDB" id="A0A108EPI0"/>
<dbReference type="EMBL" id="LPLZ01000046">
    <property type="protein sequence ID" value="KWN14720.1"/>
    <property type="molecule type" value="Genomic_DNA"/>
</dbReference>
<comment type="caution">
    <text evidence="1">The sequence shown here is derived from an EMBL/GenBank/DDBJ whole genome shotgun (WGS) entry which is preliminary data.</text>
</comment>